<evidence type="ECO:0000256" key="4">
    <source>
        <dbReference type="ARBA" id="ARBA00020397"/>
    </source>
</evidence>
<evidence type="ECO:0000256" key="10">
    <source>
        <dbReference type="PIRSR" id="PIRSR001549-1"/>
    </source>
</evidence>
<dbReference type="Gene3D" id="3.30.930.10">
    <property type="entry name" value="Bira Bifunctional Protein, Domain 2"/>
    <property type="match status" value="1"/>
</dbReference>
<keyword evidence="12" id="KW-0808">Transferase</keyword>
<dbReference type="NCBIfam" id="TIGR00443">
    <property type="entry name" value="hisZ_biosyn_reg"/>
    <property type="match status" value="1"/>
</dbReference>
<comment type="pathway">
    <text evidence="2 9">Amino-acid biosynthesis; L-histidine biosynthesis; L-histidine from 5-phospho-alpha-D-ribose 1-diphosphate: step 1/9.</text>
</comment>
<evidence type="ECO:0000256" key="1">
    <source>
        <dbReference type="ARBA" id="ARBA00004496"/>
    </source>
</evidence>
<name>A0A9D1NHV6_9FIRM</name>
<feature type="binding site" evidence="10">
    <location>
        <position position="124"/>
    </location>
    <ligand>
        <name>L-histidine</name>
        <dbReference type="ChEBI" id="CHEBI:57595"/>
    </ligand>
</feature>
<dbReference type="GO" id="GO:0000105">
    <property type="term" value="P:L-histidine biosynthetic process"/>
    <property type="evidence" value="ECO:0007669"/>
    <property type="project" value="UniProtKB-UniRule"/>
</dbReference>
<evidence type="ECO:0000259" key="11">
    <source>
        <dbReference type="Pfam" id="PF13393"/>
    </source>
</evidence>
<dbReference type="EMBL" id="DVOF01000234">
    <property type="protein sequence ID" value="HIV03452.1"/>
    <property type="molecule type" value="Genomic_DNA"/>
</dbReference>
<dbReference type="GO" id="GO:0004821">
    <property type="term" value="F:histidine-tRNA ligase activity"/>
    <property type="evidence" value="ECO:0007669"/>
    <property type="project" value="TreeGrafter"/>
</dbReference>
<dbReference type="GO" id="GO:0016757">
    <property type="term" value="F:glycosyltransferase activity"/>
    <property type="evidence" value="ECO:0007669"/>
    <property type="project" value="UniProtKB-KW"/>
</dbReference>
<dbReference type="GO" id="GO:0006427">
    <property type="term" value="P:histidyl-tRNA aminoacylation"/>
    <property type="evidence" value="ECO:0007669"/>
    <property type="project" value="TreeGrafter"/>
</dbReference>
<dbReference type="InterPro" id="IPR004516">
    <property type="entry name" value="HisRS/HisZ"/>
</dbReference>
<comment type="miscellaneous">
    <text evidence="9">This function is generally fulfilled by the C-terminal part of HisG, which is missing in some bacteria such as this one.</text>
</comment>
<dbReference type="AlphaFoldDB" id="A0A9D1NHV6"/>
<feature type="binding site" evidence="10">
    <location>
        <position position="128"/>
    </location>
    <ligand>
        <name>L-histidine</name>
        <dbReference type="ChEBI" id="CHEBI:57595"/>
    </ligand>
</feature>
<dbReference type="CDD" id="cd00773">
    <property type="entry name" value="HisRS-like_core"/>
    <property type="match status" value="1"/>
</dbReference>
<dbReference type="PANTHER" id="PTHR43707">
    <property type="entry name" value="HISTIDYL-TRNA SYNTHETASE"/>
    <property type="match status" value="1"/>
</dbReference>
<comment type="similarity">
    <text evidence="3 9">Belongs to the class-II aminoacyl-tRNA synthetase family. HisZ subfamily.</text>
</comment>
<sequence length="417" mass="45412">MLNLKYHTPEGVTDYLPDECEAKRAVEEKMAQTFSQNGYRPVQTPAFEYYDLYADGSGDISPEKLYKFFDTQGHILALRGDITTSIARVMGTKYNGSLPARLCYVADAFRYDGSASSLSSEFTQAGIELIGDGSCEADAEVISVTVAALLAAGLEEFQIDIGQVEFFKGLAEQVGLDADDFERIRTLIDFKDSVSIAQVAQKYDADEEIKQLLCRMPYLFGSAEVLEQAKSPKLNARSAAALENLEQVYRLLCACGLERYVSIDLGMLQNLDYYTGVIFKGFTYDVGFSVCGGGRYDTLIGNFGKDLSAVGIAISTPRVLSALVRQKKQIDTPRIDALMVMQPDFAAAYRVAQALRGAGYNIENYYADASGEAALSFAQSRGVEAVVTAEPDGTAAVWRASGKKTIDLAMIGKEAVL</sequence>
<evidence type="ECO:0000256" key="8">
    <source>
        <dbReference type="ARBA" id="ARBA00025246"/>
    </source>
</evidence>
<reference evidence="12" key="1">
    <citation type="submission" date="2020-10" db="EMBL/GenBank/DDBJ databases">
        <authorList>
            <person name="Gilroy R."/>
        </authorList>
    </citation>
    <scope>NUCLEOTIDE SEQUENCE</scope>
    <source>
        <strain evidence="12">4920</strain>
    </source>
</reference>
<evidence type="ECO:0000256" key="2">
    <source>
        <dbReference type="ARBA" id="ARBA00004667"/>
    </source>
</evidence>
<dbReference type="PIRSF" id="PIRSF001549">
    <property type="entry name" value="His-tRNA_synth"/>
    <property type="match status" value="1"/>
</dbReference>
<dbReference type="SUPFAM" id="SSF55681">
    <property type="entry name" value="Class II aaRS and biotin synthetases"/>
    <property type="match status" value="1"/>
</dbReference>
<proteinExistence type="inferred from homology"/>
<keyword evidence="7 9" id="KW-0368">Histidine biosynthesis</keyword>
<dbReference type="InterPro" id="IPR004517">
    <property type="entry name" value="HisZ"/>
</dbReference>
<feature type="binding site" evidence="10">
    <location>
        <position position="110"/>
    </location>
    <ligand>
        <name>L-histidine</name>
        <dbReference type="ChEBI" id="CHEBI:57595"/>
    </ligand>
</feature>
<evidence type="ECO:0000313" key="12">
    <source>
        <dbReference type="EMBL" id="HIV03452.1"/>
    </source>
</evidence>
<feature type="binding site" evidence="10">
    <location>
        <begin position="81"/>
        <end position="83"/>
    </location>
    <ligand>
        <name>L-histidine</name>
        <dbReference type="ChEBI" id="CHEBI:57595"/>
    </ligand>
</feature>
<protein>
    <recommendedName>
        <fullName evidence="4 9">ATP phosphoribosyltransferase regulatory subunit</fullName>
    </recommendedName>
</protein>
<evidence type="ECO:0000256" key="9">
    <source>
        <dbReference type="HAMAP-Rule" id="MF_00125"/>
    </source>
</evidence>
<evidence type="ECO:0000256" key="3">
    <source>
        <dbReference type="ARBA" id="ARBA00005539"/>
    </source>
</evidence>
<comment type="subunit">
    <text evidence="9">Heteromultimer composed of HisG and HisZ subunits.</text>
</comment>
<feature type="binding site" evidence="10">
    <location>
        <begin position="273"/>
        <end position="274"/>
    </location>
    <ligand>
        <name>L-histidine</name>
        <dbReference type="ChEBI" id="CHEBI:57595"/>
    </ligand>
</feature>
<keyword evidence="5 9" id="KW-0963">Cytoplasm</keyword>
<dbReference type="GO" id="GO:0005737">
    <property type="term" value="C:cytoplasm"/>
    <property type="evidence" value="ECO:0007669"/>
    <property type="project" value="UniProtKB-SubCell"/>
</dbReference>
<organism evidence="12 13">
    <name type="scientific">Candidatus Aphodoplasma excrementigallinarum</name>
    <dbReference type="NCBI Taxonomy" id="2840673"/>
    <lineage>
        <taxon>Bacteria</taxon>
        <taxon>Bacillati</taxon>
        <taxon>Bacillota</taxon>
        <taxon>Clostridia</taxon>
        <taxon>Eubacteriales</taxon>
        <taxon>Candidatus Aphodoplasma</taxon>
    </lineage>
</organism>
<gene>
    <name evidence="9 12" type="primary">hisZ</name>
    <name evidence="12" type="ORF">IAC74_07740</name>
</gene>
<comment type="caution">
    <text evidence="12">The sequence shown here is derived from an EMBL/GenBank/DDBJ whole genome shotgun (WGS) entry which is preliminary data.</text>
</comment>
<dbReference type="GO" id="GO:0140096">
    <property type="term" value="F:catalytic activity, acting on a protein"/>
    <property type="evidence" value="ECO:0007669"/>
    <property type="project" value="UniProtKB-ARBA"/>
</dbReference>
<evidence type="ECO:0000256" key="5">
    <source>
        <dbReference type="ARBA" id="ARBA00022490"/>
    </source>
</evidence>
<feature type="domain" description="Class II Histidinyl-tRNA synthetase (HisRS)-like catalytic core" evidence="11">
    <location>
        <begin position="11"/>
        <end position="316"/>
    </location>
</feature>
<evidence type="ECO:0000313" key="13">
    <source>
        <dbReference type="Proteomes" id="UP000886743"/>
    </source>
</evidence>
<dbReference type="Proteomes" id="UP000886743">
    <property type="component" value="Unassembled WGS sequence"/>
</dbReference>
<evidence type="ECO:0000256" key="6">
    <source>
        <dbReference type="ARBA" id="ARBA00022605"/>
    </source>
</evidence>
<dbReference type="InterPro" id="IPR041715">
    <property type="entry name" value="HisRS-like_core"/>
</dbReference>
<comment type="function">
    <text evidence="8 9">Required for the first step of histidine biosynthesis. May allow the feedback regulation of ATP phosphoribosyltransferase activity by histidine.</text>
</comment>
<comment type="subcellular location">
    <subcellularLocation>
        <location evidence="1 9">Cytoplasm</location>
    </subcellularLocation>
</comment>
<dbReference type="Pfam" id="PF13393">
    <property type="entry name" value="tRNA-synt_His"/>
    <property type="match status" value="1"/>
</dbReference>
<keyword evidence="6 9" id="KW-0028">Amino-acid biosynthesis</keyword>
<dbReference type="PANTHER" id="PTHR43707:SF6">
    <property type="entry name" value="ATP PHOSPHORIBOSYLTRANSFERASE REGULATORY SUBUNIT"/>
    <property type="match status" value="1"/>
</dbReference>
<evidence type="ECO:0000256" key="7">
    <source>
        <dbReference type="ARBA" id="ARBA00023102"/>
    </source>
</evidence>
<accession>A0A9D1NHV6</accession>
<dbReference type="InterPro" id="IPR045864">
    <property type="entry name" value="aa-tRNA-synth_II/BPL/LPL"/>
</dbReference>
<reference evidence="12" key="2">
    <citation type="journal article" date="2021" name="PeerJ">
        <title>Extensive microbial diversity within the chicken gut microbiome revealed by metagenomics and culture.</title>
        <authorList>
            <person name="Gilroy R."/>
            <person name="Ravi A."/>
            <person name="Getino M."/>
            <person name="Pursley I."/>
            <person name="Horton D.L."/>
            <person name="Alikhan N.F."/>
            <person name="Baker D."/>
            <person name="Gharbi K."/>
            <person name="Hall N."/>
            <person name="Watson M."/>
            <person name="Adriaenssens E.M."/>
            <person name="Foster-Nyarko E."/>
            <person name="Jarju S."/>
            <person name="Secka A."/>
            <person name="Antonio M."/>
            <person name="Oren A."/>
            <person name="Chaudhuri R.R."/>
            <person name="La Ragione R."/>
            <person name="Hildebrand F."/>
            <person name="Pallen M.J."/>
        </authorList>
    </citation>
    <scope>NUCLEOTIDE SEQUENCE</scope>
    <source>
        <strain evidence="12">4920</strain>
    </source>
</reference>
<keyword evidence="12" id="KW-0328">Glycosyltransferase</keyword>
<dbReference type="HAMAP" id="MF_00125">
    <property type="entry name" value="HisZ"/>
    <property type="match status" value="1"/>
</dbReference>